<evidence type="ECO:0000256" key="1">
    <source>
        <dbReference type="SAM" id="MobiDB-lite"/>
    </source>
</evidence>
<protein>
    <submittedName>
        <fullName evidence="2">Uncharacterized protein</fullName>
    </submittedName>
</protein>
<comment type="caution">
    <text evidence="2">The sequence shown here is derived from an EMBL/GenBank/DDBJ whole genome shotgun (WGS) entry which is preliminary data.</text>
</comment>
<evidence type="ECO:0000313" key="3">
    <source>
        <dbReference type="Proteomes" id="UP000299102"/>
    </source>
</evidence>
<name>A0A4C1W8B8_EUMVA</name>
<dbReference type="AlphaFoldDB" id="A0A4C1W8B8"/>
<reference evidence="2 3" key="1">
    <citation type="journal article" date="2019" name="Commun. Biol.">
        <title>The bagworm genome reveals a unique fibroin gene that provides high tensile strength.</title>
        <authorList>
            <person name="Kono N."/>
            <person name="Nakamura H."/>
            <person name="Ohtoshi R."/>
            <person name="Tomita M."/>
            <person name="Numata K."/>
            <person name="Arakawa K."/>
        </authorList>
    </citation>
    <scope>NUCLEOTIDE SEQUENCE [LARGE SCALE GENOMIC DNA]</scope>
</reference>
<dbReference type="EMBL" id="BGZK01000505">
    <property type="protein sequence ID" value="GBP47608.1"/>
    <property type="molecule type" value="Genomic_DNA"/>
</dbReference>
<organism evidence="2 3">
    <name type="scientific">Eumeta variegata</name>
    <name type="common">Bagworm moth</name>
    <name type="synonym">Eumeta japonica</name>
    <dbReference type="NCBI Taxonomy" id="151549"/>
    <lineage>
        <taxon>Eukaryota</taxon>
        <taxon>Metazoa</taxon>
        <taxon>Ecdysozoa</taxon>
        <taxon>Arthropoda</taxon>
        <taxon>Hexapoda</taxon>
        <taxon>Insecta</taxon>
        <taxon>Pterygota</taxon>
        <taxon>Neoptera</taxon>
        <taxon>Endopterygota</taxon>
        <taxon>Lepidoptera</taxon>
        <taxon>Glossata</taxon>
        <taxon>Ditrysia</taxon>
        <taxon>Tineoidea</taxon>
        <taxon>Psychidae</taxon>
        <taxon>Oiketicinae</taxon>
        <taxon>Eumeta</taxon>
    </lineage>
</organism>
<evidence type="ECO:0000313" key="2">
    <source>
        <dbReference type="EMBL" id="GBP47608.1"/>
    </source>
</evidence>
<proteinExistence type="predicted"/>
<keyword evidence="3" id="KW-1185">Reference proteome</keyword>
<gene>
    <name evidence="2" type="ORF">EVAR_30322_1</name>
</gene>
<feature type="region of interest" description="Disordered" evidence="1">
    <location>
        <begin position="52"/>
        <end position="76"/>
    </location>
</feature>
<sequence length="88" mass="9670">MVFRFSSSRWRSLARRGLAARPGEARWTLGSIGSGWLDRAWQGQAARSGATTVRVCSSNGSLSRSPSPSSVEEPDDVFLRQYPLGKKK</sequence>
<accession>A0A4C1W8B8</accession>
<dbReference type="Proteomes" id="UP000299102">
    <property type="component" value="Unassembled WGS sequence"/>
</dbReference>
<feature type="compositionally biased region" description="Low complexity" evidence="1">
    <location>
        <begin position="57"/>
        <end position="70"/>
    </location>
</feature>